<evidence type="ECO:0000259" key="4">
    <source>
        <dbReference type="Pfam" id="PF03150"/>
    </source>
</evidence>
<dbReference type="InterPro" id="IPR036909">
    <property type="entry name" value="Cyt_c-like_dom_sf"/>
</dbReference>
<comment type="caution">
    <text evidence="5">The sequence shown here is derived from an EMBL/GenBank/DDBJ whole genome shotgun (WGS) entry which is preliminary data.</text>
</comment>
<keyword evidence="2" id="KW-0560">Oxidoreductase</keyword>
<organism evidence="5 6">
    <name type="scientific">Marinibactrum halimedae</name>
    <dbReference type="NCBI Taxonomy" id="1444977"/>
    <lineage>
        <taxon>Bacteria</taxon>
        <taxon>Pseudomonadati</taxon>
        <taxon>Pseudomonadota</taxon>
        <taxon>Gammaproteobacteria</taxon>
        <taxon>Cellvibrionales</taxon>
        <taxon>Cellvibrionaceae</taxon>
        <taxon>Marinibactrum</taxon>
    </lineage>
</organism>
<dbReference type="Gene3D" id="1.10.760.10">
    <property type="entry name" value="Cytochrome c-like domain"/>
    <property type="match status" value="1"/>
</dbReference>
<comment type="subcellular location">
    <subcellularLocation>
        <location evidence="1">Cell envelope</location>
    </subcellularLocation>
</comment>
<feature type="domain" description="Di-haem cytochrome c peroxidase" evidence="4">
    <location>
        <begin position="126"/>
        <end position="345"/>
    </location>
</feature>
<reference evidence="5 6" key="1">
    <citation type="journal article" date="2014" name="Int. J. Syst. Evol. Microbiol.">
        <title>Complete genome sequence of Corynebacterium casei LMG S-19264T (=DSM 44701T), isolated from a smear-ripened cheese.</title>
        <authorList>
            <consortium name="US DOE Joint Genome Institute (JGI-PGF)"/>
            <person name="Walter F."/>
            <person name="Albersmeier A."/>
            <person name="Kalinowski J."/>
            <person name="Ruckert C."/>
        </authorList>
    </citation>
    <scope>NUCLEOTIDE SEQUENCE [LARGE SCALE GENOMIC DNA]</scope>
    <source>
        <strain evidence="5 6">NBRC 110095</strain>
    </source>
</reference>
<accession>A0AA37T6J2</accession>
<evidence type="ECO:0000256" key="2">
    <source>
        <dbReference type="ARBA" id="ARBA00023002"/>
    </source>
</evidence>
<dbReference type="EMBL" id="BSPD01000005">
    <property type="protein sequence ID" value="GLS24445.1"/>
    <property type="molecule type" value="Genomic_DNA"/>
</dbReference>
<protein>
    <recommendedName>
        <fullName evidence="4">Di-haem cytochrome c peroxidase domain-containing protein</fullName>
    </recommendedName>
</protein>
<evidence type="ECO:0000313" key="5">
    <source>
        <dbReference type="EMBL" id="GLS24445.1"/>
    </source>
</evidence>
<gene>
    <name evidence="5" type="ORF">GCM10007877_01560</name>
</gene>
<proteinExistence type="predicted"/>
<feature type="compositionally biased region" description="Low complexity" evidence="3">
    <location>
        <begin position="49"/>
        <end position="84"/>
    </location>
</feature>
<name>A0AA37T6J2_9GAMM</name>
<feature type="region of interest" description="Disordered" evidence="3">
    <location>
        <begin position="47"/>
        <end position="90"/>
    </location>
</feature>
<dbReference type="PANTHER" id="PTHR30600">
    <property type="entry name" value="CYTOCHROME C PEROXIDASE-RELATED"/>
    <property type="match status" value="1"/>
</dbReference>
<evidence type="ECO:0000313" key="6">
    <source>
        <dbReference type="Proteomes" id="UP001156870"/>
    </source>
</evidence>
<dbReference type="GO" id="GO:0030313">
    <property type="term" value="C:cell envelope"/>
    <property type="evidence" value="ECO:0007669"/>
    <property type="project" value="UniProtKB-SubCell"/>
</dbReference>
<dbReference type="GO" id="GO:0009055">
    <property type="term" value="F:electron transfer activity"/>
    <property type="evidence" value="ECO:0007669"/>
    <property type="project" value="InterPro"/>
</dbReference>
<dbReference type="GO" id="GO:0020037">
    <property type="term" value="F:heme binding"/>
    <property type="evidence" value="ECO:0007669"/>
    <property type="project" value="InterPro"/>
</dbReference>
<dbReference type="InterPro" id="IPR051395">
    <property type="entry name" value="Cytochrome_c_Peroxidase/MauG"/>
</dbReference>
<dbReference type="Proteomes" id="UP001156870">
    <property type="component" value="Unassembled WGS sequence"/>
</dbReference>
<dbReference type="RefSeq" id="WP_232595685.1">
    <property type="nucleotide sequence ID" value="NZ_BSPD01000005.1"/>
</dbReference>
<evidence type="ECO:0000256" key="3">
    <source>
        <dbReference type="SAM" id="MobiDB-lite"/>
    </source>
</evidence>
<dbReference type="SUPFAM" id="SSF46626">
    <property type="entry name" value="Cytochrome c"/>
    <property type="match status" value="1"/>
</dbReference>
<dbReference type="Pfam" id="PF03150">
    <property type="entry name" value="CCP_MauG"/>
    <property type="match status" value="1"/>
</dbReference>
<evidence type="ECO:0000256" key="1">
    <source>
        <dbReference type="ARBA" id="ARBA00004196"/>
    </source>
</evidence>
<sequence>MPHTPFHRIDKNHFTVSRIAGAIHQHLATYVISGLLIGTLTGCGGGGSSSSTSNSSASESSTDTTAAAEVSTTTDTTADESSNNETTTDVELSALDVELKALIDTFSWNPDPLAERSLPDIDSPLAQLGKALFFSKSLGGDFDVACASCHHPLLGGDDDLSLPVGVGAFDPSLLGHGREHNDGLPNVPRNSPTTFNAGLWDTALFWDGRVESEGQEDNANGSVSGIRTPDTEFNVVDTNAGDNLVAAQARFPVTSSEEMKSEFFEAGSDNTTIRDHLAARLGDYGVGSGELARNEWLVAFQEAYGTAEDASTLITFDNIAHAIGEYQRSQVFVDSPWLNYVNGETNAMTDEQKEGAILFFTSVDEGGGWVFRLS</sequence>
<dbReference type="InterPro" id="IPR004852">
    <property type="entry name" value="Di-haem_cyt_c_peroxidsae"/>
</dbReference>
<keyword evidence="6" id="KW-1185">Reference proteome</keyword>
<dbReference type="AlphaFoldDB" id="A0AA37T6J2"/>
<dbReference type="GO" id="GO:0004130">
    <property type="term" value="F:cytochrome-c peroxidase activity"/>
    <property type="evidence" value="ECO:0007669"/>
    <property type="project" value="TreeGrafter"/>
</dbReference>